<dbReference type="AlphaFoldDB" id="A0A480GZC3"/>
<feature type="region of interest" description="Disordered" evidence="1">
    <location>
        <begin position="151"/>
        <end position="290"/>
    </location>
</feature>
<protein>
    <submittedName>
        <fullName evidence="2">Neuroblastoma suppressor of tumorigenicity 1 isoform X1</fullName>
    </submittedName>
</protein>
<reference evidence="2" key="1">
    <citation type="journal article" date="2019" name="PeerJ">
        <title>Genes of the pig, Sus scrofa, reconstructed with EvidentialGene.</title>
        <authorList>
            <person name="Gilbert D.G."/>
        </authorList>
    </citation>
    <scope>NUCLEOTIDE SEQUENCE</scope>
</reference>
<feature type="region of interest" description="Disordered" evidence="1">
    <location>
        <begin position="1"/>
        <end position="24"/>
    </location>
</feature>
<dbReference type="EMBL" id="DQIR01090286">
    <property type="protein sequence ID" value="HDA45762.1"/>
    <property type="molecule type" value="Transcribed_RNA"/>
</dbReference>
<dbReference type="EMBL" id="DQIR01076573">
    <property type="protein sequence ID" value="HDA32049.1"/>
    <property type="molecule type" value="Transcribed_RNA"/>
</dbReference>
<evidence type="ECO:0000313" key="2">
    <source>
        <dbReference type="EMBL" id="HDA17377.1"/>
    </source>
</evidence>
<dbReference type="EMBL" id="DQIR01061901">
    <property type="protein sequence ID" value="HDA17377.1"/>
    <property type="molecule type" value="Transcribed_RNA"/>
</dbReference>
<sequence length="307" mass="32147">MPRREGHLSATRRSCPREGEWGGRPVELELPASASGLLSLPSGLWLARCPPSAQGPGPPSAPPGSGPTRGRAGLGLAPAILDSLLPTQQLSQLPPPPQGTSLGGRKEETHPPTQKNPEDLCFFPPLWNILNCAAWCQAPLPLQISMATGKHSKSKSEAKSIQCQRGASASPPTLPREGETQHATGNERGGRAEGLSPQPPLPRCGRPQGGPRARGSARGGGGGGGRAGSPARPRPARRRSAPRDWAPCRRPGSCSARSFPPACPLWAPPRGQGTPRSRSPTWTGLACRSHSAPGTLWTAGKYWGRCS</sequence>
<evidence type="ECO:0000256" key="1">
    <source>
        <dbReference type="SAM" id="MobiDB-lite"/>
    </source>
</evidence>
<feature type="region of interest" description="Disordered" evidence="1">
    <location>
        <begin position="48"/>
        <end position="120"/>
    </location>
</feature>
<proteinExistence type="predicted"/>
<feature type="compositionally biased region" description="Pro residues" evidence="1">
    <location>
        <begin position="56"/>
        <end position="65"/>
    </location>
</feature>
<accession>A0A480GZC3</accession>
<feature type="compositionally biased region" description="Low complexity" evidence="1">
    <location>
        <begin position="83"/>
        <end position="92"/>
    </location>
</feature>
<organism evidence="2">
    <name type="scientific">Sus scrofa</name>
    <name type="common">Pig</name>
    <dbReference type="NCBI Taxonomy" id="9823"/>
    <lineage>
        <taxon>Eukaryota</taxon>
        <taxon>Metazoa</taxon>
        <taxon>Chordata</taxon>
        <taxon>Craniata</taxon>
        <taxon>Vertebrata</taxon>
        <taxon>Euteleostomi</taxon>
        <taxon>Mammalia</taxon>
        <taxon>Eutheria</taxon>
        <taxon>Laurasiatheria</taxon>
        <taxon>Artiodactyla</taxon>
        <taxon>Suina</taxon>
        <taxon>Suidae</taxon>
        <taxon>Sus</taxon>
    </lineage>
</organism>
<feature type="compositionally biased region" description="Low complexity" evidence="1">
    <location>
        <begin position="203"/>
        <end position="216"/>
    </location>
</feature>
<name>A0A480GZC3_PIG</name>
<feature type="compositionally biased region" description="Polar residues" evidence="1">
    <location>
        <begin position="159"/>
        <end position="171"/>
    </location>
</feature>
<feature type="compositionally biased region" description="Gly residues" evidence="1">
    <location>
        <begin position="217"/>
        <end position="227"/>
    </location>
</feature>